<dbReference type="InterPro" id="IPR022085">
    <property type="entry name" value="OpdG"/>
</dbReference>
<proteinExistence type="predicted"/>
<keyword evidence="2" id="KW-1185">Reference proteome</keyword>
<organism evidence="1 2">
    <name type="scientific">Alternaria alternata</name>
    <name type="common">Alternaria rot fungus</name>
    <name type="synonym">Torula alternata</name>
    <dbReference type="NCBI Taxonomy" id="5599"/>
    <lineage>
        <taxon>Eukaryota</taxon>
        <taxon>Fungi</taxon>
        <taxon>Dikarya</taxon>
        <taxon>Ascomycota</taxon>
        <taxon>Pezizomycotina</taxon>
        <taxon>Dothideomycetes</taxon>
        <taxon>Pleosporomycetidae</taxon>
        <taxon>Pleosporales</taxon>
        <taxon>Pleosporineae</taxon>
        <taxon>Pleosporaceae</taxon>
        <taxon>Alternaria</taxon>
        <taxon>Alternaria sect. Alternaria</taxon>
        <taxon>Alternaria alternata complex</taxon>
    </lineage>
</organism>
<sequence length="289" mass="32966">MDQWFIQKASSSRPNSVRQKCSRILADLVSNDTSPASAAEAILDSVHTSSSKPEDEGFDVVRLLLETVAEFSESHDAIIKLLFAIRDIPPSPNPVYTYLASIHREDYDGLSGLRYLWKPEDKQAPTPTPTPTTPGDRWVNYNVLTVKLAKSGFDNGYFIFGFFCLRQTLETSRQSRELEFDKHLRPTSFKHSAIDAEELMSYDLMAAAKWVLVGGLDMYRRGNTVFGKGWERGLAVKTDLWDGEPGLSRGRWLLWQSRFDHFDDRPYVREEVRALSKEASIFIGRFMIE</sequence>
<dbReference type="Pfam" id="PF12311">
    <property type="entry name" value="DUF3632"/>
    <property type="match status" value="1"/>
</dbReference>
<dbReference type="AlphaFoldDB" id="A0A177DD74"/>
<dbReference type="PANTHER" id="PTHR38797:SF4">
    <property type="entry name" value="NUCLEAR PORE COMPLEX PROTEIN NUP85"/>
    <property type="match status" value="1"/>
</dbReference>
<dbReference type="InterPro" id="IPR053204">
    <property type="entry name" value="Oxopyrrolidines_Biosynth-assoc"/>
</dbReference>
<accession>A0A177DD74</accession>
<dbReference type="KEGG" id="aalt:CC77DRAFT_1023339"/>
<reference evidence="1 2" key="1">
    <citation type="submission" date="2016-05" db="EMBL/GenBank/DDBJ databases">
        <title>Comparative analysis of secretome profiles of manganese(II)-oxidizing ascomycete fungi.</title>
        <authorList>
            <consortium name="DOE Joint Genome Institute"/>
            <person name="Zeiner C.A."/>
            <person name="Purvine S.O."/>
            <person name="Zink E.M."/>
            <person name="Wu S."/>
            <person name="Pasa-Tolic L."/>
            <person name="Chaput D.L."/>
            <person name="Haridas S."/>
            <person name="Grigoriev I.V."/>
            <person name="Santelli C.M."/>
            <person name="Hansel C.M."/>
        </authorList>
    </citation>
    <scope>NUCLEOTIDE SEQUENCE [LARGE SCALE GENOMIC DNA]</scope>
    <source>
        <strain evidence="1 2">SRC1lrK2f</strain>
    </source>
</reference>
<dbReference type="Proteomes" id="UP000077248">
    <property type="component" value="Unassembled WGS sequence"/>
</dbReference>
<dbReference type="GeneID" id="29111238"/>
<evidence type="ECO:0000313" key="2">
    <source>
        <dbReference type="Proteomes" id="UP000077248"/>
    </source>
</evidence>
<name>A0A177DD74_ALTAL</name>
<dbReference type="PANTHER" id="PTHR38797">
    <property type="entry name" value="NUCLEAR PORE COMPLEX PROTEIN NUP85-RELATED"/>
    <property type="match status" value="1"/>
</dbReference>
<dbReference type="RefSeq" id="XP_018382598.1">
    <property type="nucleotide sequence ID" value="XM_018525644.1"/>
</dbReference>
<dbReference type="EMBL" id="KV441487">
    <property type="protein sequence ID" value="OAG17177.1"/>
    <property type="molecule type" value="Genomic_DNA"/>
</dbReference>
<evidence type="ECO:0000313" key="1">
    <source>
        <dbReference type="EMBL" id="OAG17177.1"/>
    </source>
</evidence>
<dbReference type="VEuPathDB" id="FungiDB:CC77DRAFT_1023339"/>
<dbReference type="OMA" id="RGRWLLW"/>
<protein>
    <submittedName>
        <fullName evidence="1">Uncharacterized protein</fullName>
    </submittedName>
</protein>
<dbReference type="STRING" id="5599.A0A177DD74"/>
<gene>
    <name evidence="1" type="ORF">CC77DRAFT_1023339</name>
</gene>